<evidence type="ECO:0000313" key="12">
    <source>
        <dbReference type="Proteomes" id="UP001165120"/>
    </source>
</evidence>
<proteinExistence type="inferred from homology"/>
<evidence type="ECO:0000256" key="3">
    <source>
        <dbReference type="ARBA" id="ARBA00019167"/>
    </source>
</evidence>
<dbReference type="AlphaFoldDB" id="A0A9W6T3X9"/>
<evidence type="ECO:0000313" key="11">
    <source>
        <dbReference type="EMBL" id="GME76869.1"/>
    </source>
</evidence>
<dbReference type="Gene3D" id="1.25.40.580">
    <property type="match status" value="1"/>
</dbReference>
<dbReference type="GO" id="GO:0005737">
    <property type="term" value="C:cytoplasm"/>
    <property type="evidence" value="ECO:0007669"/>
    <property type="project" value="UniProtKB-SubCell"/>
</dbReference>
<protein>
    <recommendedName>
        <fullName evidence="3">DNA mismatch repair protein HSM3</fullName>
    </recommendedName>
</protein>
<evidence type="ECO:0000259" key="9">
    <source>
        <dbReference type="Pfam" id="PF18794"/>
    </source>
</evidence>
<feature type="domain" description="DNA mismatch repair protein HSM3 C-terminal" evidence="9">
    <location>
        <begin position="315"/>
        <end position="492"/>
    </location>
</feature>
<gene>
    <name evidence="11" type="ORF">Cboi02_000533900</name>
</gene>
<comment type="function">
    <text evidence="8">Involved in DNA mismatch repair in slow-growing cells. Acts as a chaperone during the assembly of the 26S proteasome, specifically of the base subcomplex of the 19S regulatory complex (RC).</text>
</comment>
<dbReference type="Proteomes" id="UP001165120">
    <property type="component" value="Unassembled WGS sequence"/>
</dbReference>
<dbReference type="GO" id="GO:0006281">
    <property type="term" value="P:DNA repair"/>
    <property type="evidence" value="ECO:0007669"/>
    <property type="project" value="UniProtKB-KW"/>
</dbReference>
<evidence type="ECO:0000256" key="6">
    <source>
        <dbReference type="ARBA" id="ARBA00023186"/>
    </source>
</evidence>
<evidence type="ECO:0000256" key="4">
    <source>
        <dbReference type="ARBA" id="ARBA00022490"/>
    </source>
</evidence>
<keyword evidence="12" id="KW-1185">Reference proteome</keyword>
<accession>A0A9W6T3X9</accession>
<evidence type="ECO:0000256" key="5">
    <source>
        <dbReference type="ARBA" id="ARBA00022763"/>
    </source>
</evidence>
<keyword evidence="7" id="KW-0234">DNA repair</keyword>
<evidence type="ECO:0000256" key="7">
    <source>
        <dbReference type="ARBA" id="ARBA00023204"/>
    </source>
</evidence>
<dbReference type="InterPro" id="IPR041335">
    <property type="entry name" value="HSM3_N"/>
</dbReference>
<dbReference type="EMBL" id="BSXN01002530">
    <property type="protein sequence ID" value="GME76869.1"/>
    <property type="molecule type" value="Genomic_DNA"/>
</dbReference>
<reference evidence="11" key="1">
    <citation type="submission" date="2023-04" db="EMBL/GenBank/DDBJ databases">
        <title>Candida boidinii NBRC 10035.</title>
        <authorList>
            <person name="Ichikawa N."/>
            <person name="Sato H."/>
            <person name="Tonouchi N."/>
        </authorList>
    </citation>
    <scope>NUCLEOTIDE SEQUENCE</scope>
    <source>
        <strain evidence="11">NBRC 10035</strain>
    </source>
</reference>
<evidence type="ECO:0000256" key="8">
    <source>
        <dbReference type="ARBA" id="ARBA00024671"/>
    </source>
</evidence>
<comment type="similarity">
    <text evidence="2">Belongs to the proteasome subunit S5B/HSM3 family.</text>
</comment>
<dbReference type="Pfam" id="PF18794">
    <property type="entry name" value="HSM3_C"/>
    <property type="match status" value="1"/>
</dbReference>
<dbReference type="InterPro" id="IPR040752">
    <property type="entry name" value="HSM3_C"/>
</dbReference>
<feature type="domain" description="DNA mismatch repair protein HSM3 N-terminal" evidence="10">
    <location>
        <begin position="26"/>
        <end position="253"/>
    </location>
</feature>
<name>A0A9W6T3X9_CANBO</name>
<sequence>MSSYAGLDPVVVKLIVHLNEFLQFPESTVPQSKLISSAELKLKIDSSLYENDETAKNVLPVCLSILRSEAIGDNEEIKLDTIKIMDSILYHYSFEQIINLFFNLQVLEEGLNIGNNSLRILITKIIKKSSPSDLIANTIFLHKLIELLNSDEISIGLTNEIEKTVIKLCQDGELIRRRLVSQEILTLLFKLRTNYKLLPRLLDLLAGIIPTFQENLIELPKELYIIPLDEFNKLAQDDVLLITYIISFYTKLISILNELNKSQRDLILNNIKSEQLKYITEIYTDDEYLSNNKHFFKFEPVELLIALSYNSIETFKEMNKNNLILSKMIDEYKFREESLVLISNINPSLLMSSNDFIINLRLNSKTIMIYNNLISTRETFNKLIELNNDIKDFKIINFKLDTETFMKLILFLSNFNYSTEFLINNLSNCLNKLIDDFNSNNILNKEIWNLKLKILDNLLFKNSDLINVWEPKLKGEYNLMVKGSEFESKIDVATMTS</sequence>
<evidence type="ECO:0000256" key="2">
    <source>
        <dbReference type="ARBA" id="ARBA00006823"/>
    </source>
</evidence>
<evidence type="ECO:0000259" key="10">
    <source>
        <dbReference type="Pfam" id="PF18795"/>
    </source>
</evidence>
<dbReference type="Pfam" id="PF18795">
    <property type="entry name" value="HSM3_N"/>
    <property type="match status" value="1"/>
</dbReference>
<dbReference type="Gene3D" id="1.25.10.50">
    <property type="match status" value="1"/>
</dbReference>
<evidence type="ECO:0000256" key="1">
    <source>
        <dbReference type="ARBA" id="ARBA00004496"/>
    </source>
</evidence>
<comment type="subcellular location">
    <subcellularLocation>
        <location evidence="1">Cytoplasm</location>
    </subcellularLocation>
</comment>
<organism evidence="11 12">
    <name type="scientific">Candida boidinii</name>
    <name type="common">Yeast</name>
    <dbReference type="NCBI Taxonomy" id="5477"/>
    <lineage>
        <taxon>Eukaryota</taxon>
        <taxon>Fungi</taxon>
        <taxon>Dikarya</taxon>
        <taxon>Ascomycota</taxon>
        <taxon>Saccharomycotina</taxon>
        <taxon>Pichiomycetes</taxon>
        <taxon>Pichiales</taxon>
        <taxon>Pichiaceae</taxon>
        <taxon>Ogataea</taxon>
        <taxon>Ogataea/Candida clade</taxon>
    </lineage>
</organism>
<keyword evidence="4" id="KW-0963">Cytoplasm</keyword>
<keyword evidence="6" id="KW-0143">Chaperone</keyword>
<comment type="caution">
    <text evidence="11">The sequence shown here is derived from an EMBL/GenBank/DDBJ whole genome shotgun (WGS) entry which is preliminary data.</text>
</comment>
<keyword evidence="5" id="KW-0227">DNA damage</keyword>